<dbReference type="RefSeq" id="WP_181059157.1">
    <property type="nucleotide sequence ID" value="NZ_JACDTY010000009.1"/>
</dbReference>
<dbReference type="PROSITE" id="PS50928">
    <property type="entry name" value="ABC_TM1"/>
    <property type="match status" value="1"/>
</dbReference>
<feature type="transmembrane region" description="Helical" evidence="8">
    <location>
        <begin position="264"/>
        <end position="282"/>
    </location>
</feature>
<dbReference type="PANTHER" id="PTHR43227:SF7">
    <property type="entry name" value="ARABINOOLIGOSACCHARIDES TRANSPORT SYSTEM PERMEASE PROTEIN ARAP"/>
    <property type="match status" value="1"/>
</dbReference>
<evidence type="ECO:0000256" key="7">
    <source>
        <dbReference type="ARBA" id="ARBA00023136"/>
    </source>
</evidence>
<comment type="caution">
    <text evidence="10">The sequence shown here is derived from an EMBL/GenBank/DDBJ whole genome shotgun (WGS) entry which is preliminary data.</text>
</comment>
<comment type="subcellular location">
    <subcellularLocation>
        <location evidence="1 8">Cell membrane</location>
        <topology evidence="1 8">Multi-pass membrane protein</topology>
    </subcellularLocation>
</comment>
<dbReference type="SUPFAM" id="SSF161098">
    <property type="entry name" value="MetI-like"/>
    <property type="match status" value="1"/>
</dbReference>
<feature type="transmembrane region" description="Helical" evidence="8">
    <location>
        <begin position="12"/>
        <end position="35"/>
    </location>
</feature>
<dbReference type="Pfam" id="PF00528">
    <property type="entry name" value="BPD_transp_1"/>
    <property type="match status" value="1"/>
</dbReference>
<gene>
    <name evidence="10" type="ORF">H0241_18875</name>
</gene>
<dbReference type="InterPro" id="IPR000515">
    <property type="entry name" value="MetI-like"/>
</dbReference>
<reference evidence="10 11" key="1">
    <citation type="submission" date="2020-07" db="EMBL/GenBank/DDBJ databases">
        <title>Definition of the novel symbiovar canariense within Mesorhizobium novociceri, a new species of genus Mesorhizobium nodulating Cicer canariense in the Caldera de Taburiente National Park (La Palma, Canary Islands).</title>
        <authorList>
            <person name="Leon-Barrios M."/>
            <person name="Perez-Yepez J."/>
            <person name="Flores-Felix J.D."/>
            <person name="Ramirez-Baena M.H."/>
            <person name="Pulido-Suarez L."/>
            <person name="Igual J.M."/>
            <person name="Velazquez E."/>
            <person name="Peix A."/>
        </authorList>
    </citation>
    <scope>NUCLEOTIDE SEQUENCE [LARGE SCALE GENOMIC DNA]</scope>
    <source>
        <strain evidence="10 11">CCANP35</strain>
    </source>
</reference>
<dbReference type="PANTHER" id="PTHR43227">
    <property type="entry name" value="BLL4140 PROTEIN"/>
    <property type="match status" value="1"/>
</dbReference>
<evidence type="ECO:0000256" key="2">
    <source>
        <dbReference type="ARBA" id="ARBA00009306"/>
    </source>
</evidence>
<dbReference type="CDD" id="cd06261">
    <property type="entry name" value="TM_PBP2"/>
    <property type="match status" value="1"/>
</dbReference>
<keyword evidence="3 8" id="KW-0813">Transport</keyword>
<dbReference type="InterPro" id="IPR050809">
    <property type="entry name" value="UgpAE/MalFG_permease"/>
</dbReference>
<dbReference type="GO" id="GO:0055085">
    <property type="term" value="P:transmembrane transport"/>
    <property type="evidence" value="ECO:0007669"/>
    <property type="project" value="InterPro"/>
</dbReference>
<keyword evidence="7 8" id="KW-0472">Membrane</keyword>
<feature type="transmembrane region" description="Helical" evidence="8">
    <location>
        <begin position="73"/>
        <end position="94"/>
    </location>
</feature>
<evidence type="ECO:0000256" key="8">
    <source>
        <dbReference type="RuleBase" id="RU363032"/>
    </source>
</evidence>
<accession>A0A838B697</accession>
<feature type="domain" description="ABC transmembrane type-1" evidence="9">
    <location>
        <begin position="69"/>
        <end position="282"/>
    </location>
</feature>
<feature type="transmembrane region" description="Helical" evidence="8">
    <location>
        <begin position="201"/>
        <end position="222"/>
    </location>
</feature>
<organism evidence="10 11">
    <name type="scientific">Mesorhizobium neociceri</name>
    <dbReference type="NCBI Taxonomy" id="1307853"/>
    <lineage>
        <taxon>Bacteria</taxon>
        <taxon>Pseudomonadati</taxon>
        <taxon>Pseudomonadota</taxon>
        <taxon>Alphaproteobacteria</taxon>
        <taxon>Hyphomicrobiales</taxon>
        <taxon>Phyllobacteriaceae</taxon>
        <taxon>Mesorhizobium</taxon>
    </lineage>
</organism>
<evidence type="ECO:0000256" key="4">
    <source>
        <dbReference type="ARBA" id="ARBA00022475"/>
    </source>
</evidence>
<evidence type="ECO:0000256" key="5">
    <source>
        <dbReference type="ARBA" id="ARBA00022692"/>
    </source>
</evidence>
<feature type="transmembrane region" description="Helical" evidence="8">
    <location>
        <begin position="106"/>
        <end position="126"/>
    </location>
</feature>
<name>A0A838B697_9HYPH</name>
<evidence type="ECO:0000256" key="1">
    <source>
        <dbReference type="ARBA" id="ARBA00004651"/>
    </source>
</evidence>
<comment type="similarity">
    <text evidence="2 8">Belongs to the binding-protein-dependent transport system permease family.</text>
</comment>
<evidence type="ECO:0000259" key="9">
    <source>
        <dbReference type="PROSITE" id="PS50928"/>
    </source>
</evidence>
<keyword evidence="6 8" id="KW-1133">Transmembrane helix</keyword>
<protein>
    <submittedName>
        <fullName evidence="10">Sugar ABC transporter permease</fullName>
    </submittedName>
</protein>
<dbReference type="AlphaFoldDB" id="A0A838B697"/>
<keyword evidence="5 8" id="KW-0812">Transmembrane</keyword>
<dbReference type="Gene3D" id="1.10.3720.10">
    <property type="entry name" value="MetI-like"/>
    <property type="match status" value="1"/>
</dbReference>
<evidence type="ECO:0000313" key="11">
    <source>
        <dbReference type="Proteomes" id="UP000558284"/>
    </source>
</evidence>
<dbReference type="EMBL" id="JACDTY010000009">
    <property type="protein sequence ID" value="MBA1142318.1"/>
    <property type="molecule type" value="Genomic_DNA"/>
</dbReference>
<feature type="transmembrane region" description="Helical" evidence="8">
    <location>
        <begin position="153"/>
        <end position="180"/>
    </location>
</feature>
<dbReference type="Proteomes" id="UP000558284">
    <property type="component" value="Unassembled WGS sequence"/>
</dbReference>
<proteinExistence type="inferred from homology"/>
<evidence type="ECO:0000313" key="10">
    <source>
        <dbReference type="EMBL" id="MBA1142318.1"/>
    </source>
</evidence>
<evidence type="ECO:0000256" key="6">
    <source>
        <dbReference type="ARBA" id="ARBA00022989"/>
    </source>
</evidence>
<dbReference type="GO" id="GO:0005886">
    <property type="term" value="C:plasma membrane"/>
    <property type="evidence" value="ECO:0007669"/>
    <property type="project" value="UniProtKB-SubCell"/>
</dbReference>
<sequence length="290" mass="31588">MSESTRRRSAEFLVAPSWVLLLAVFAAPILAALYLSFRNETLGAFSAPQFVGFGNYIAALWDPRFWDSLRTTLTLIAIGLLIQLPVGVALAIILEKNLRGTRLFRTVLVVPMLLTPVAVGLIWRFMFDADLGVINWALSLVGMDGPNWLGARWPAIAAISIVDSWQSVPFIMLTVLAALANQSKGPLEAAAIDGATQLQTLFYVTLPSISNVLLVIITIRIIDGMKMFDLIFIVTSKGGPGTATQTLGMLVYNTGFGFFQTSRAAALGIVMVVLIAPVYVLWRKADRVSR</sequence>
<keyword evidence="4" id="KW-1003">Cell membrane</keyword>
<evidence type="ECO:0000256" key="3">
    <source>
        <dbReference type="ARBA" id="ARBA00022448"/>
    </source>
</evidence>
<dbReference type="InterPro" id="IPR035906">
    <property type="entry name" value="MetI-like_sf"/>
</dbReference>
<keyword evidence="11" id="KW-1185">Reference proteome</keyword>